<dbReference type="Proteomes" id="UP001596138">
    <property type="component" value="Unassembled WGS sequence"/>
</dbReference>
<organism evidence="2 3">
    <name type="scientific">Longivirga aurantiaca</name>
    <dbReference type="NCBI Taxonomy" id="1837743"/>
    <lineage>
        <taxon>Bacteria</taxon>
        <taxon>Bacillati</taxon>
        <taxon>Actinomycetota</taxon>
        <taxon>Actinomycetes</taxon>
        <taxon>Sporichthyales</taxon>
        <taxon>Sporichthyaceae</taxon>
        <taxon>Longivirga</taxon>
    </lineage>
</organism>
<keyword evidence="1" id="KW-0472">Membrane</keyword>
<keyword evidence="3" id="KW-1185">Reference proteome</keyword>
<proteinExistence type="predicted"/>
<evidence type="ECO:0000313" key="3">
    <source>
        <dbReference type="Proteomes" id="UP001596138"/>
    </source>
</evidence>
<protein>
    <recommendedName>
        <fullName evidence="4">Integral membrane protein</fullName>
    </recommendedName>
</protein>
<dbReference type="RefSeq" id="WP_386764512.1">
    <property type="nucleotide sequence ID" value="NZ_JBHSTI010000008.1"/>
</dbReference>
<sequence length="117" mass="12419">MEILFKILVVLHFVGLASLLGGFLVQMSTKPRGINNAMLHGVLTQVVTGIAIVGIISADLLEDETVDNSKIGVKLLIALFVLGAVLLGRRKPADEQQPYWAAAGALTLVNVIVAVFV</sequence>
<evidence type="ECO:0008006" key="4">
    <source>
        <dbReference type="Google" id="ProtNLM"/>
    </source>
</evidence>
<keyword evidence="1" id="KW-1133">Transmembrane helix</keyword>
<evidence type="ECO:0000313" key="2">
    <source>
        <dbReference type="EMBL" id="MFC6237316.1"/>
    </source>
</evidence>
<gene>
    <name evidence="2" type="ORF">ACFQGU_05475</name>
</gene>
<feature type="transmembrane region" description="Helical" evidence="1">
    <location>
        <begin position="6"/>
        <end position="25"/>
    </location>
</feature>
<keyword evidence="1" id="KW-0812">Transmembrane</keyword>
<feature type="transmembrane region" description="Helical" evidence="1">
    <location>
        <begin position="99"/>
        <end position="116"/>
    </location>
</feature>
<accession>A0ABW1SYI3</accession>
<name>A0ABW1SYI3_9ACTN</name>
<reference evidence="3" key="1">
    <citation type="journal article" date="2019" name="Int. J. Syst. Evol. Microbiol.">
        <title>The Global Catalogue of Microorganisms (GCM) 10K type strain sequencing project: providing services to taxonomists for standard genome sequencing and annotation.</title>
        <authorList>
            <consortium name="The Broad Institute Genomics Platform"/>
            <consortium name="The Broad Institute Genome Sequencing Center for Infectious Disease"/>
            <person name="Wu L."/>
            <person name="Ma J."/>
        </authorList>
    </citation>
    <scope>NUCLEOTIDE SEQUENCE [LARGE SCALE GENOMIC DNA]</scope>
    <source>
        <strain evidence="3">CGMCC 4.7317</strain>
    </source>
</reference>
<comment type="caution">
    <text evidence="2">The sequence shown here is derived from an EMBL/GenBank/DDBJ whole genome shotgun (WGS) entry which is preliminary data.</text>
</comment>
<feature type="transmembrane region" description="Helical" evidence="1">
    <location>
        <begin position="70"/>
        <end position="87"/>
    </location>
</feature>
<feature type="transmembrane region" description="Helical" evidence="1">
    <location>
        <begin position="37"/>
        <end position="58"/>
    </location>
</feature>
<evidence type="ECO:0000256" key="1">
    <source>
        <dbReference type="SAM" id="Phobius"/>
    </source>
</evidence>
<dbReference type="EMBL" id="JBHSTI010000008">
    <property type="protein sequence ID" value="MFC6237316.1"/>
    <property type="molecule type" value="Genomic_DNA"/>
</dbReference>